<dbReference type="AlphaFoldDB" id="A0A4R3ZB27"/>
<protein>
    <submittedName>
        <fullName evidence="4">Sortase A</fullName>
    </submittedName>
</protein>
<dbReference type="CDD" id="cd05827">
    <property type="entry name" value="Sortase_C"/>
    <property type="match status" value="1"/>
</dbReference>
<feature type="transmembrane region" description="Helical" evidence="3">
    <location>
        <begin position="263"/>
        <end position="282"/>
    </location>
</feature>
<name>A0A4R3ZB27_9FIRM</name>
<dbReference type="InterPro" id="IPR042002">
    <property type="entry name" value="Sortase_C"/>
</dbReference>
<dbReference type="NCBIfam" id="NF033745">
    <property type="entry name" value="class_C_sortase"/>
    <property type="match status" value="1"/>
</dbReference>
<feature type="active site" description="Proton donor/acceptor" evidence="2">
    <location>
        <position position="164"/>
    </location>
</feature>
<dbReference type="InterPro" id="IPR005754">
    <property type="entry name" value="Sortase"/>
</dbReference>
<comment type="caution">
    <text evidence="4">The sequence shown here is derived from an EMBL/GenBank/DDBJ whole genome shotgun (WGS) entry which is preliminary data.</text>
</comment>
<feature type="transmembrane region" description="Helical" evidence="3">
    <location>
        <begin position="20"/>
        <end position="38"/>
    </location>
</feature>
<accession>A0A4R3ZB27</accession>
<dbReference type="GO" id="GO:0016787">
    <property type="term" value="F:hydrolase activity"/>
    <property type="evidence" value="ECO:0007669"/>
    <property type="project" value="UniProtKB-KW"/>
</dbReference>
<keyword evidence="3" id="KW-0472">Membrane</keyword>
<dbReference type="Pfam" id="PF04203">
    <property type="entry name" value="Sortase"/>
    <property type="match status" value="1"/>
</dbReference>
<dbReference type="Proteomes" id="UP000295515">
    <property type="component" value="Unassembled WGS sequence"/>
</dbReference>
<keyword evidence="1" id="KW-0378">Hydrolase</keyword>
<evidence type="ECO:0000313" key="4">
    <source>
        <dbReference type="EMBL" id="TCW02225.1"/>
    </source>
</evidence>
<organism evidence="4 5">
    <name type="scientific">Longibaculum muris</name>
    <dbReference type="NCBI Taxonomy" id="1796628"/>
    <lineage>
        <taxon>Bacteria</taxon>
        <taxon>Bacillati</taxon>
        <taxon>Bacillota</taxon>
        <taxon>Erysipelotrichia</taxon>
        <taxon>Erysipelotrichales</taxon>
        <taxon>Coprobacillaceae</taxon>
        <taxon>Longibaculum</taxon>
    </lineage>
</organism>
<evidence type="ECO:0000256" key="1">
    <source>
        <dbReference type="ARBA" id="ARBA00022801"/>
    </source>
</evidence>
<keyword evidence="5" id="KW-1185">Reference proteome</keyword>
<keyword evidence="3" id="KW-1133">Transmembrane helix</keyword>
<dbReference type="NCBIfam" id="TIGR01076">
    <property type="entry name" value="sortase_fam"/>
    <property type="match status" value="1"/>
</dbReference>
<dbReference type="SUPFAM" id="SSF63817">
    <property type="entry name" value="Sortase"/>
    <property type="match status" value="1"/>
</dbReference>
<keyword evidence="3" id="KW-0812">Transmembrane</keyword>
<dbReference type="InterPro" id="IPR023365">
    <property type="entry name" value="Sortase_dom-sf"/>
</dbReference>
<proteinExistence type="predicted"/>
<evidence type="ECO:0000256" key="2">
    <source>
        <dbReference type="PIRSR" id="PIRSR605754-1"/>
    </source>
</evidence>
<sequence length="287" mass="32393">MMRRILHDNGEKGIRVRDRVFKVLRIIGYLIGFSVLLYPTVSNFVNQRHATTVIANYDDEIEHISHNDKKDLLEKARIYNQSLIGVQHVNDPFGGMSNESEVYKSLLNVNGDGMMGYIRIPSIKVELPIYHGTSEPVLQVGVGHLENTSLPVGGSSTHAVLTGHRGLPSAKLFTELDMVKVGDVFYIKILGETLAYEVDQILTVLPTEMQALNIEKGKDYVTLVTCTPYAVNTHRMLVRGHRIPYQEANQIQKDEHIGYQIPFEYIIVCGIVIGMCGIIFMIRRIKR</sequence>
<gene>
    <name evidence="4" type="ORF">EDD60_102190</name>
</gene>
<dbReference type="EMBL" id="SMCQ01000002">
    <property type="protein sequence ID" value="TCW02225.1"/>
    <property type="molecule type" value="Genomic_DNA"/>
</dbReference>
<feature type="active site" description="Acyl-thioester intermediate" evidence="2">
    <location>
        <position position="226"/>
    </location>
</feature>
<reference evidence="4 5" key="1">
    <citation type="submission" date="2019-03" db="EMBL/GenBank/DDBJ databases">
        <title>Genomic Encyclopedia of Type Strains, Phase IV (KMG-IV): sequencing the most valuable type-strain genomes for metagenomic binning, comparative biology and taxonomic classification.</title>
        <authorList>
            <person name="Goeker M."/>
        </authorList>
    </citation>
    <scope>NUCLEOTIDE SEQUENCE [LARGE SCALE GENOMIC DNA]</scope>
    <source>
        <strain evidence="4 5">DSM 29487</strain>
    </source>
</reference>
<dbReference type="Gene3D" id="2.40.260.10">
    <property type="entry name" value="Sortase"/>
    <property type="match status" value="1"/>
</dbReference>
<evidence type="ECO:0000256" key="3">
    <source>
        <dbReference type="SAM" id="Phobius"/>
    </source>
</evidence>
<evidence type="ECO:0000313" key="5">
    <source>
        <dbReference type="Proteomes" id="UP000295515"/>
    </source>
</evidence>